<keyword evidence="3" id="KW-0378">Hydrolase</keyword>
<keyword evidence="1" id="KW-1133">Transmembrane helix</keyword>
<feature type="transmembrane region" description="Helical" evidence="1">
    <location>
        <begin position="65"/>
        <end position="87"/>
    </location>
</feature>
<sequence>MAACPAIVVGMETTHKPHGIVGRLLADRHSLPLSIALHLVPGLLIVAAYFVIGVPVVDAVGYPTFLAWAIALVVVLYPLLLGLMWLGRRQTGRFGLRGVLKYTDRPLSRGRVIAMGVPLLLWMLIVASAVTPPIDEFLFGFFTWLPYADIGEDPMTYLEGNGRDTMVTTLLISLPFTGVTLPLIEEIYFRGFLMPRLAHLRVGAPILSTVLFSVYHFWSPWVVVSRLIFTFPGFLLAWRYRDIRLSIWMHVGTTALMGGLGPIAIMTGVL</sequence>
<dbReference type="GO" id="GO:0004175">
    <property type="term" value="F:endopeptidase activity"/>
    <property type="evidence" value="ECO:0007669"/>
    <property type="project" value="UniProtKB-ARBA"/>
</dbReference>
<dbReference type="EMBL" id="VLLL01000006">
    <property type="protein sequence ID" value="TWJ12040.1"/>
    <property type="molecule type" value="Genomic_DNA"/>
</dbReference>
<keyword evidence="3" id="KW-0645">Protease</keyword>
<protein>
    <submittedName>
        <fullName evidence="3">CAAX prenyl protease-like protein</fullName>
    </submittedName>
</protein>
<dbReference type="AlphaFoldDB" id="A0A562V2A8"/>
<feature type="transmembrane region" description="Helical" evidence="1">
    <location>
        <begin position="33"/>
        <end position="53"/>
    </location>
</feature>
<keyword evidence="4" id="KW-1185">Reference proteome</keyword>
<feature type="transmembrane region" description="Helical" evidence="1">
    <location>
        <begin position="221"/>
        <end position="240"/>
    </location>
</feature>
<proteinExistence type="predicted"/>
<organism evidence="3 4">
    <name type="scientific">Stackebrandtia albiflava</name>
    <dbReference type="NCBI Taxonomy" id="406432"/>
    <lineage>
        <taxon>Bacteria</taxon>
        <taxon>Bacillati</taxon>
        <taxon>Actinomycetota</taxon>
        <taxon>Actinomycetes</taxon>
        <taxon>Glycomycetales</taxon>
        <taxon>Glycomycetaceae</taxon>
        <taxon>Stackebrandtia</taxon>
    </lineage>
</organism>
<dbReference type="InterPro" id="IPR003675">
    <property type="entry name" value="Rce1/LyrA-like_dom"/>
</dbReference>
<evidence type="ECO:0000313" key="3">
    <source>
        <dbReference type="EMBL" id="TWJ12040.1"/>
    </source>
</evidence>
<evidence type="ECO:0000256" key="1">
    <source>
        <dbReference type="SAM" id="Phobius"/>
    </source>
</evidence>
<keyword evidence="1" id="KW-0472">Membrane</keyword>
<gene>
    <name evidence="3" type="ORF">LX16_2786</name>
</gene>
<evidence type="ECO:0000259" key="2">
    <source>
        <dbReference type="Pfam" id="PF02517"/>
    </source>
</evidence>
<dbReference type="GO" id="GO:0006508">
    <property type="term" value="P:proteolysis"/>
    <property type="evidence" value="ECO:0007669"/>
    <property type="project" value="UniProtKB-KW"/>
</dbReference>
<dbReference type="Proteomes" id="UP000321617">
    <property type="component" value="Unassembled WGS sequence"/>
</dbReference>
<keyword evidence="1" id="KW-0812">Transmembrane</keyword>
<feature type="transmembrane region" description="Helical" evidence="1">
    <location>
        <begin position="165"/>
        <end position="184"/>
    </location>
</feature>
<name>A0A562V2A8_9ACTN</name>
<feature type="transmembrane region" description="Helical" evidence="1">
    <location>
        <begin position="247"/>
        <end position="269"/>
    </location>
</feature>
<feature type="transmembrane region" description="Helical" evidence="1">
    <location>
        <begin position="196"/>
        <end position="215"/>
    </location>
</feature>
<dbReference type="GO" id="GO:0080120">
    <property type="term" value="P:CAAX-box protein maturation"/>
    <property type="evidence" value="ECO:0007669"/>
    <property type="project" value="UniProtKB-ARBA"/>
</dbReference>
<feature type="transmembrane region" description="Helical" evidence="1">
    <location>
        <begin position="112"/>
        <end position="134"/>
    </location>
</feature>
<accession>A0A562V2A8</accession>
<dbReference type="Pfam" id="PF02517">
    <property type="entry name" value="Rce1-like"/>
    <property type="match status" value="1"/>
</dbReference>
<reference evidence="3 4" key="1">
    <citation type="journal article" date="2013" name="Stand. Genomic Sci.">
        <title>Genomic Encyclopedia of Type Strains, Phase I: The one thousand microbial genomes (KMG-I) project.</title>
        <authorList>
            <person name="Kyrpides N.C."/>
            <person name="Woyke T."/>
            <person name="Eisen J.A."/>
            <person name="Garrity G."/>
            <person name="Lilburn T.G."/>
            <person name="Beck B.J."/>
            <person name="Whitman W.B."/>
            <person name="Hugenholtz P."/>
            <person name="Klenk H.P."/>
        </authorList>
    </citation>
    <scope>NUCLEOTIDE SEQUENCE [LARGE SCALE GENOMIC DNA]</scope>
    <source>
        <strain evidence="3 4">DSM 45044</strain>
    </source>
</reference>
<evidence type="ECO:0000313" key="4">
    <source>
        <dbReference type="Proteomes" id="UP000321617"/>
    </source>
</evidence>
<comment type="caution">
    <text evidence="3">The sequence shown here is derived from an EMBL/GenBank/DDBJ whole genome shotgun (WGS) entry which is preliminary data.</text>
</comment>
<feature type="domain" description="CAAX prenyl protease 2/Lysostaphin resistance protein A-like" evidence="2">
    <location>
        <begin position="170"/>
        <end position="253"/>
    </location>
</feature>